<feature type="region of interest" description="Disordered" evidence="1">
    <location>
        <begin position="26"/>
        <end position="54"/>
    </location>
</feature>
<proteinExistence type="predicted"/>
<dbReference type="EMBL" id="FXTC01000001">
    <property type="protein sequence ID" value="SMO45403.1"/>
    <property type="molecule type" value="Genomic_DNA"/>
</dbReference>
<dbReference type="AlphaFoldDB" id="A0A521BEC1"/>
<evidence type="ECO:0008006" key="4">
    <source>
        <dbReference type="Google" id="ProtNLM"/>
    </source>
</evidence>
<dbReference type="RefSeq" id="WP_167498807.1">
    <property type="nucleotide sequence ID" value="NZ_FXTC01000001.1"/>
</dbReference>
<organism evidence="2 3">
    <name type="scientific">Chryseobacterium rhizoplanae</name>
    <dbReference type="NCBI Taxonomy" id="1609531"/>
    <lineage>
        <taxon>Bacteria</taxon>
        <taxon>Pseudomonadati</taxon>
        <taxon>Bacteroidota</taxon>
        <taxon>Flavobacteriia</taxon>
        <taxon>Flavobacteriales</taxon>
        <taxon>Weeksellaceae</taxon>
        <taxon>Chryseobacterium group</taxon>
        <taxon>Chryseobacterium</taxon>
    </lineage>
</organism>
<name>A0A521BEC1_9FLAO</name>
<dbReference type="PROSITE" id="PS51257">
    <property type="entry name" value="PROKAR_LIPOPROTEIN"/>
    <property type="match status" value="1"/>
</dbReference>
<evidence type="ECO:0000313" key="3">
    <source>
        <dbReference type="Proteomes" id="UP000316916"/>
    </source>
</evidence>
<evidence type="ECO:0000313" key="2">
    <source>
        <dbReference type="EMBL" id="SMO45403.1"/>
    </source>
</evidence>
<dbReference type="Proteomes" id="UP000316916">
    <property type="component" value="Unassembled WGS sequence"/>
</dbReference>
<protein>
    <recommendedName>
        <fullName evidence="4">Lipoprotein</fullName>
    </recommendedName>
</protein>
<keyword evidence="3" id="KW-1185">Reference proteome</keyword>
<gene>
    <name evidence="2" type="ORF">SAMN06265171_101935</name>
</gene>
<sequence length="54" mass="5924">MKATALILGVISLFAFTSCRCNIDEDENKKRDQKNNPANAGKTGLPENDTLSIR</sequence>
<accession>A0A521BEC1</accession>
<evidence type="ECO:0000256" key="1">
    <source>
        <dbReference type="SAM" id="MobiDB-lite"/>
    </source>
</evidence>
<reference evidence="2 3" key="1">
    <citation type="submission" date="2017-05" db="EMBL/GenBank/DDBJ databases">
        <authorList>
            <person name="Varghese N."/>
            <person name="Submissions S."/>
        </authorList>
    </citation>
    <scope>NUCLEOTIDE SEQUENCE [LARGE SCALE GENOMIC DNA]</scope>
    <source>
        <strain evidence="2 3">DSM 29371</strain>
    </source>
</reference>